<evidence type="ECO:0000313" key="3">
    <source>
        <dbReference type="WBParaSite" id="PDA_v2.g15581.t1"/>
    </source>
</evidence>
<name>A0A914PBQ5_9BILA</name>
<feature type="compositionally biased region" description="Polar residues" evidence="1">
    <location>
        <begin position="10"/>
        <end position="20"/>
    </location>
</feature>
<reference evidence="3" key="1">
    <citation type="submission" date="2022-11" db="UniProtKB">
        <authorList>
            <consortium name="WormBaseParasite"/>
        </authorList>
    </citation>
    <scope>IDENTIFICATION</scope>
</reference>
<evidence type="ECO:0000313" key="2">
    <source>
        <dbReference type="Proteomes" id="UP000887578"/>
    </source>
</evidence>
<dbReference type="AlphaFoldDB" id="A0A914PBQ5"/>
<protein>
    <submittedName>
        <fullName evidence="3">Uncharacterized protein</fullName>
    </submittedName>
</protein>
<dbReference type="Proteomes" id="UP000887578">
    <property type="component" value="Unplaced"/>
</dbReference>
<accession>A0A914PBQ5</accession>
<proteinExistence type="predicted"/>
<organism evidence="2 3">
    <name type="scientific">Panagrolaimus davidi</name>
    <dbReference type="NCBI Taxonomy" id="227884"/>
    <lineage>
        <taxon>Eukaryota</taxon>
        <taxon>Metazoa</taxon>
        <taxon>Ecdysozoa</taxon>
        <taxon>Nematoda</taxon>
        <taxon>Chromadorea</taxon>
        <taxon>Rhabditida</taxon>
        <taxon>Tylenchina</taxon>
        <taxon>Panagrolaimomorpha</taxon>
        <taxon>Panagrolaimoidea</taxon>
        <taxon>Panagrolaimidae</taxon>
        <taxon>Panagrolaimus</taxon>
    </lineage>
</organism>
<evidence type="ECO:0000256" key="1">
    <source>
        <dbReference type="SAM" id="MobiDB-lite"/>
    </source>
</evidence>
<feature type="region of interest" description="Disordered" evidence="1">
    <location>
        <begin position="1"/>
        <end position="24"/>
    </location>
</feature>
<dbReference type="WBParaSite" id="PDA_v2.g15581.t1">
    <property type="protein sequence ID" value="PDA_v2.g15581.t1"/>
    <property type="gene ID" value="PDA_v2.g15581"/>
</dbReference>
<sequence length="104" mass="12152">MDLTVALNENPPSNGKSNGAENGGMIVRNSKRAKFMATYRHQNFSMPDSFVFYIAKNPKTWKLYQKMVKTCKYFFVKNPILVIDKHLNYYDSQWTIEETPYKTA</sequence>
<keyword evidence="2" id="KW-1185">Reference proteome</keyword>